<dbReference type="Gene3D" id="3.40.50.620">
    <property type="entry name" value="HUPs"/>
    <property type="match status" value="1"/>
</dbReference>
<dbReference type="GO" id="GO:0004819">
    <property type="term" value="F:glutamine-tRNA ligase activity"/>
    <property type="evidence" value="ECO:0007669"/>
    <property type="project" value="UniProtKB-UniRule"/>
</dbReference>
<name>A0A4D6YBE2_9GAMM</name>
<dbReference type="Proteomes" id="UP000298636">
    <property type="component" value="Chromosome"/>
</dbReference>
<dbReference type="PROSITE" id="PS00178">
    <property type="entry name" value="AA_TRNA_LIGASE_I"/>
    <property type="match status" value="1"/>
</dbReference>
<dbReference type="InterPro" id="IPR020056">
    <property type="entry name" value="Rbsml_bL25/Gln-tRNA_synth_N"/>
</dbReference>
<protein>
    <recommendedName>
        <fullName evidence="2 10">Glutamine--tRNA ligase</fullName>
        <ecNumber evidence="2 10">6.1.1.18</ecNumber>
    </recommendedName>
</protein>
<feature type="domain" description="Glutamyl/glutaminyl-tRNA synthetase class Ib catalytic" evidence="12">
    <location>
        <begin position="29"/>
        <end position="338"/>
    </location>
</feature>
<evidence type="ECO:0000256" key="11">
    <source>
        <dbReference type="RuleBase" id="RU363037"/>
    </source>
</evidence>
<dbReference type="InterPro" id="IPR014729">
    <property type="entry name" value="Rossmann-like_a/b/a_fold"/>
</dbReference>
<dbReference type="EMBL" id="CP032998">
    <property type="protein sequence ID" value="QCI26422.1"/>
    <property type="molecule type" value="Genomic_DNA"/>
</dbReference>
<dbReference type="InterPro" id="IPR001412">
    <property type="entry name" value="aa-tRNA-synth_I_CS"/>
</dbReference>
<evidence type="ECO:0000313" key="15">
    <source>
        <dbReference type="EMBL" id="QCI26422.1"/>
    </source>
</evidence>
<dbReference type="GO" id="GO:0006425">
    <property type="term" value="P:glutaminyl-tRNA aminoacylation"/>
    <property type="evidence" value="ECO:0007669"/>
    <property type="project" value="UniProtKB-UniRule"/>
</dbReference>
<keyword evidence="8 11" id="KW-0030">Aminoacyl-tRNA synthetase</keyword>
<dbReference type="Pfam" id="PF00749">
    <property type="entry name" value="tRNA-synt_1c"/>
    <property type="match status" value="1"/>
</dbReference>
<evidence type="ECO:0000259" key="14">
    <source>
        <dbReference type="Pfam" id="PF20974"/>
    </source>
</evidence>
<keyword evidence="6 11" id="KW-0067">ATP-binding</keyword>
<dbReference type="SUPFAM" id="SSF50715">
    <property type="entry name" value="Ribosomal protein L25-like"/>
    <property type="match status" value="1"/>
</dbReference>
<dbReference type="SUPFAM" id="SSF52374">
    <property type="entry name" value="Nucleotidylyl transferase"/>
    <property type="match status" value="1"/>
</dbReference>
<dbReference type="InterPro" id="IPR011035">
    <property type="entry name" value="Ribosomal_bL25/Gln-tRNA_synth"/>
</dbReference>
<evidence type="ECO:0000313" key="16">
    <source>
        <dbReference type="Proteomes" id="UP000298636"/>
    </source>
</evidence>
<dbReference type="Pfam" id="PF03950">
    <property type="entry name" value="tRNA-synt_1c_C"/>
    <property type="match status" value="1"/>
</dbReference>
<evidence type="ECO:0000256" key="10">
    <source>
        <dbReference type="NCBIfam" id="TIGR00440"/>
    </source>
</evidence>
<feature type="domain" description="Glutamyl/glutaminyl-tRNA synthetase class Ib anti-codon binding" evidence="13">
    <location>
        <begin position="341"/>
        <end position="440"/>
    </location>
</feature>
<evidence type="ECO:0000259" key="12">
    <source>
        <dbReference type="Pfam" id="PF00749"/>
    </source>
</evidence>
<dbReference type="PANTHER" id="PTHR43097:SF5">
    <property type="entry name" value="GLUTAMATE--TRNA LIGASE"/>
    <property type="match status" value="1"/>
</dbReference>
<dbReference type="InterPro" id="IPR020058">
    <property type="entry name" value="Glu/Gln-tRNA-synth_Ib_cat-dom"/>
</dbReference>
<dbReference type="PRINTS" id="PR00987">
    <property type="entry name" value="TRNASYNTHGLU"/>
</dbReference>
<evidence type="ECO:0000256" key="8">
    <source>
        <dbReference type="ARBA" id="ARBA00023146"/>
    </source>
</evidence>
<comment type="similarity">
    <text evidence="1 11">Belongs to the class-I aminoacyl-tRNA synthetase family.</text>
</comment>
<keyword evidence="7 11" id="KW-0648">Protein biosynthesis</keyword>
<feature type="domain" description="tRNA synthetases class I (E and Q) anti-codon binding" evidence="14">
    <location>
        <begin position="453"/>
        <end position="526"/>
    </location>
</feature>
<keyword evidence="4 11" id="KW-0436">Ligase</keyword>
<dbReference type="NCBIfam" id="TIGR00440">
    <property type="entry name" value="glnS"/>
    <property type="match status" value="1"/>
</dbReference>
<dbReference type="Gene3D" id="2.40.240.10">
    <property type="entry name" value="Ribosomal Protein L25, Chain P"/>
    <property type="match status" value="2"/>
</dbReference>
<evidence type="ECO:0000259" key="13">
    <source>
        <dbReference type="Pfam" id="PF03950"/>
    </source>
</evidence>
<dbReference type="InterPro" id="IPR000924">
    <property type="entry name" value="Glu/Gln-tRNA-synth"/>
</dbReference>
<keyword evidence="16" id="KW-1185">Reference proteome</keyword>
<evidence type="ECO:0000256" key="7">
    <source>
        <dbReference type="ARBA" id="ARBA00022917"/>
    </source>
</evidence>
<dbReference type="Pfam" id="PF20974">
    <property type="entry name" value="tRNA-synt_1c_C2"/>
    <property type="match status" value="1"/>
</dbReference>
<dbReference type="PANTHER" id="PTHR43097">
    <property type="entry name" value="GLUTAMINE-TRNA LIGASE"/>
    <property type="match status" value="1"/>
</dbReference>
<keyword evidence="5 11" id="KW-0547">Nucleotide-binding</keyword>
<dbReference type="EC" id="6.1.1.18" evidence="2 10"/>
<reference evidence="15 16" key="1">
    <citation type="submission" date="2018-10" db="EMBL/GenBank/DDBJ databases">
        <title>Comparative functional genomics of the obligate endosymbiont Buchnera aphidicola.</title>
        <authorList>
            <person name="Chong R.A."/>
        </authorList>
    </citation>
    <scope>NUCLEOTIDE SEQUENCE [LARGE SCALE GENOMIC DNA]</scope>
    <source>
        <strain evidence="15 16">Ssp</strain>
    </source>
</reference>
<evidence type="ECO:0000256" key="3">
    <source>
        <dbReference type="ARBA" id="ARBA00022490"/>
    </source>
</evidence>
<dbReference type="InterPro" id="IPR004514">
    <property type="entry name" value="Gln-tRNA-synth"/>
</dbReference>
<dbReference type="GO" id="GO:0005524">
    <property type="term" value="F:ATP binding"/>
    <property type="evidence" value="ECO:0007669"/>
    <property type="project" value="UniProtKB-KW"/>
</dbReference>
<accession>A0A4D6YBE2</accession>
<evidence type="ECO:0000256" key="2">
    <source>
        <dbReference type="ARBA" id="ARBA00012836"/>
    </source>
</evidence>
<dbReference type="InterPro" id="IPR050132">
    <property type="entry name" value="Gln/Glu-tRNA_Ligase"/>
</dbReference>
<evidence type="ECO:0000256" key="5">
    <source>
        <dbReference type="ARBA" id="ARBA00022741"/>
    </source>
</evidence>
<evidence type="ECO:0000256" key="4">
    <source>
        <dbReference type="ARBA" id="ARBA00022598"/>
    </source>
</evidence>
<dbReference type="InterPro" id="IPR020061">
    <property type="entry name" value="Glu_tRNA_lig_a-bdl"/>
</dbReference>
<dbReference type="RefSeq" id="WP_158351914.1">
    <property type="nucleotide sequence ID" value="NZ_CP032998.1"/>
</dbReference>
<dbReference type="FunFam" id="1.10.1160.10:FF:000001">
    <property type="entry name" value="Glutamine--tRNA ligase"/>
    <property type="match status" value="1"/>
</dbReference>
<evidence type="ECO:0000256" key="6">
    <source>
        <dbReference type="ARBA" id="ARBA00022840"/>
    </source>
</evidence>
<dbReference type="InterPro" id="IPR020059">
    <property type="entry name" value="Glu/Gln-tRNA-synth_Ib_codon-bd"/>
</dbReference>
<dbReference type="FunFam" id="3.90.800.10:FF:000001">
    <property type="entry name" value="Glutamine--tRNA ligase"/>
    <property type="match status" value="1"/>
</dbReference>
<sequence length="548" mass="65633">MKLYNRKYNISFIHKIINHDIKKNKNLCLHTRFAPEPNGYLHIGHAKAIVLNFELAKQFHGRCNLRFDDTNPQTENIKYINAIKRDILWLGYKWYKKIQYSSNHFEKIYQYALQLIKKKLAYVDKLKKNDIQKYRGTLNSVGINSPYRHHTIKENIFLLQQMKDGKIPEGYACLRAKINMKSSYIILRDPILYRIKFDAHHQTKISWCIYPTYDFAHCISDALENITHSLCTLEFQDNRRLYKWILNNINIIHHTRQYEYSRVHIEYSTLSKRKLKLLIQNNIIQHWNDPRILTIAGLKKKGYTPSSIINFCNKIGVTKQNNLIEFSVLEHCIRNELNKTAHRTMAILEPIPIILYNIPNQYEEIINILNHPHYSHMGSKHIIFNNHLYIEKSDFKEHPENQYNRLILGKKIKLKYSYVIQAQYIEKDKHKNIIKIFCTCNLKNKNNKKKYGIIHWLSKKQSTISEFRLYNHIFTVKNPEHHKNLLSIINNKSKIKKYGFINKSIYKKNFQNITYQFERIGYFFKDKKLSNSNNIIFHRTVSMKNKIK</sequence>
<evidence type="ECO:0000256" key="1">
    <source>
        <dbReference type="ARBA" id="ARBA00005594"/>
    </source>
</evidence>
<dbReference type="OrthoDB" id="9801560at2"/>
<dbReference type="GO" id="GO:0005829">
    <property type="term" value="C:cytosol"/>
    <property type="evidence" value="ECO:0007669"/>
    <property type="project" value="TreeGrafter"/>
</dbReference>
<evidence type="ECO:0000256" key="9">
    <source>
        <dbReference type="ARBA" id="ARBA00048270"/>
    </source>
</evidence>
<proteinExistence type="inferred from homology"/>
<dbReference type="Gene3D" id="3.90.800.10">
    <property type="entry name" value="Glutamyl-tRNA Synthetase, Domain 3"/>
    <property type="match status" value="1"/>
</dbReference>
<organism evidence="15 16">
    <name type="scientific">Buchnera aphidicola</name>
    <name type="common">Stegophylla sp.</name>
    <dbReference type="NCBI Taxonomy" id="2315800"/>
    <lineage>
        <taxon>Bacteria</taxon>
        <taxon>Pseudomonadati</taxon>
        <taxon>Pseudomonadota</taxon>
        <taxon>Gammaproteobacteria</taxon>
        <taxon>Enterobacterales</taxon>
        <taxon>Erwiniaceae</taxon>
        <taxon>Buchnera</taxon>
    </lineage>
</organism>
<keyword evidence="3" id="KW-0963">Cytoplasm</keyword>
<dbReference type="Gene3D" id="1.10.1160.10">
    <property type="entry name" value="Glutamyl-trna Synthetase, Domain 2"/>
    <property type="match status" value="1"/>
</dbReference>
<gene>
    <name evidence="15" type="primary">glnS</name>
    <name evidence="15" type="ORF">D9V79_01290</name>
</gene>
<dbReference type="InterPro" id="IPR049437">
    <property type="entry name" value="tRNA-synt_1c_C2"/>
</dbReference>
<comment type="catalytic activity">
    <reaction evidence="9">
        <text>tRNA(Gln) + L-glutamine + ATP = L-glutaminyl-tRNA(Gln) + AMP + diphosphate</text>
        <dbReference type="Rhea" id="RHEA:20121"/>
        <dbReference type="Rhea" id="RHEA-COMP:9662"/>
        <dbReference type="Rhea" id="RHEA-COMP:9681"/>
        <dbReference type="ChEBI" id="CHEBI:30616"/>
        <dbReference type="ChEBI" id="CHEBI:33019"/>
        <dbReference type="ChEBI" id="CHEBI:58359"/>
        <dbReference type="ChEBI" id="CHEBI:78442"/>
        <dbReference type="ChEBI" id="CHEBI:78521"/>
        <dbReference type="ChEBI" id="CHEBI:456215"/>
        <dbReference type="EC" id="6.1.1.18"/>
    </reaction>
</comment>
<dbReference type="AlphaFoldDB" id="A0A4D6YBE2"/>
<dbReference type="FunFam" id="3.40.50.620:FF:000037">
    <property type="entry name" value="Glutamine--tRNA ligase cytoplasmic"/>
    <property type="match status" value="1"/>
</dbReference>